<dbReference type="InterPro" id="IPR029526">
    <property type="entry name" value="PGBD"/>
</dbReference>
<feature type="domain" description="PiggyBac transposable element-derived protein" evidence="2">
    <location>
        <begin position="19"/>
        <end position="170"/>
    </location>
</feature>
<dbReference type="AlphaFoldDB" id="A0A329SYR8"/>
<dbReference type="Pfam" id="PF13843">
    <property type="entry name" value="DDE_Tnp_1_7"/>
    <property type="match status" value="1"/>
</dbReference>
<dbReference type="EMBL" id="JAENGZ010000037">
    <property type="protein sequence ID" value="KAG6972309.1"/>
    <property type="molecule type" value="Genomic_DNA"/>
</dbReference>
<sequence length="376" mass="41792">MVAWKGVEQKYHHLGVLHKTKIPRKPVSHDIELKTTADGETGILMEIDIVEENERQRQKTYAAEFSEGTALTLRLAAPFNGTGRTMVADSVFSSVNTLVQLERLLGLYFMGIVKDATAEYPKSEMLAWFYELPPRGSFKILESTNPLNTNMYALCWADKKPKRIIVSRGTPLPGGDSVRCWYTKVMSLFTPNDGRDRKWLSRSTQTVAQWMCTIIIDKGHSDSRKEQIPSYRHHRTRIEIQNYMVVSIKLGVGKDEPHYTELSVNSQGEGSPPAAVAPASGQQYVPPVQQYTANASASVQQLDPPVQPQPFHSSVSVHPNTLPPPPFVPVQNYTILQPTANSGASIQLYGSTPTANLSAQLFATSHVEEDDHTAFT</sequence>
<keyword evidence="5" id="KW-1185">Reference proteome</keyword>
<feature type="region of interest" description="Disordered" evidence="1">
    <location>
        <begin position="294"/>
        <end position="323"/>
    </location>
</feature>
<dbReference type="Proteomes" id="UP000688947">
    <property type="component" value="Unassembled WGS sequence"/>
</dbReference>
<name>A0A329SYR8_9STRA</name>
<evidence type="ECO:0000313" key="3">
    <source>
        <dbReference type="EMBL" id="KAG6972309.1"/>
    </source>
</evidence>
<proteinExistence type="predicted"/>
<reference evidence="4 5" key="1">
    <citation type="submission" date="2018-01" db="EMBL/GenBank/DDBJ databases">
        <title>Draft genome of the strawberry crown rot pathogen Phytophthora cactorum.</title>
        <authorList>
            <person name="Armitage A.D."/>
            <person name="Lysoe E."/>
            <person name="Nellist C.F."/>
            <person name="Harrison R.J."/>
            <person name="Brurberg M.B."/>
        </authorList>
    </citation>
    <scope>NUCLEOTIDE SEQUENCE [LARGE SCALE GENOMIC DNA]</scope>
    <source>
        <strain evidence="4 5">10300</strain>
    </source>
</reference>
<reference evidence="3" key="2">
    <citation type="submission" date="2021-01" db="EMBL/GenBank/DDBJ databases">
        <title>Phytophthora aleatoria, a newly-described species from Pinus radiata is distinct from Phytophthora cactorum isolates based on comparative genomics.</title>
        <authorList>
            <person name="Mcdougal R."/>
            <person name="Panda P."/>
            <person name="Williams N."/>
            <person name="Studholme D.J."/>
        </authorList>
    </citation>
    <scope>NUCLEOTIDE SEQUENCE</scope>
    <source>
        <strain evidence="3">NZFS 3830</strain>
    </source>
</reference>
<comment type="caution">
    <text evidence="4">The sequence shown here is derived from an EMBL/GenBank/DDBJ whole genome shotgun (WGS) entry which is preliminary data.</text>
</comment>
<evidence type="ECO:0000313" key="4">
    <source>
        <dbReference type="EMBL" id="RAW41784.1"/>
    </source>
</evidence>
<dbReference type="EMBL" id="MJFZ01000025">
    <property type="protein sequence ID" value="RAW41784.1"/>
    <property type="molecule type" value="Genomic_DNA"/>
</dbReference>
<protein>
    <recommendedName>
        <fullName evidence="2">PiggyBac transposable element-derived protein domain-containing protein</fullName>
    </recommendedName>
</protein>
<accession>A0A329SYR8</accession>
<organism evidence="4 5">
    <name type="scientific">Phytophthora cactorum</name>
    <dbReference type="NCBI Taxonomy" id="29920"/>
    <lineage>
        <taxon>Eukaryota</taxon>
        <taxon>Sar</taxon>
        <taxon>Stramenopiles</taxon>
        <taxon>Oomycota</taxon>
        <taxon>Peronosporomycetes</taxon>
        <taxon>Peronosporales</taxon>
        <taxon>Peronosporaceae</taxon>
        <taxon>Phytophthora</taxon>
    </lineage>
</organism>
<feature type="region of interest" description="Disordered" evidence="1">
    <location>
        <begin position="260"/>
        <end position="280"/>
    </location>
</feature>
<dbReference type="OrthoDB" id="121467at2759"/>
<evidence type="ECO:0000256" key="1">
    <source>
        <dbReference type="SAM" id="MobiDB-lite"/>
    </source>
</evidence>
<evidence type="ECO:0000313" key="5">
    <source>
        <dbReference type="Proteomes" id="UP000251314"/>
    </source>
</evidence>
<dbReference type="Proteomes" id="UP000251314">
    <property type="component" value="Unassembled WGS sequence"/>
</dbReference>
<dbReference type="VEuPathDB" id="FungiDB:PC110_g2064"/>
<gene>
    <name evidence="3" type="ORF">JG687_00001536</name>
    <name evidence="4" type="ORF">PC110_g2064</name>
</gene>
<evidence type="ECO:0000259" key="2">
    <source>
        <dbReference type="Pfam" id="PF13843"/>
    </source>
</evidence>